<evidence type="ECO:0000256" key="1">
    <source>
        <dbReference type="SAM" id="MobiDB-lite"/>
    </source>
</evidence>
<organism evidence="2 3">
    <name type="scientific">Parnassius apollo</name>
    <name type="common">Apollo butterfly</name>
    <name type="synonym">Papilio apollo</name>
    <dbReference type="NCBI Taxonomy" id="110799"/>
    <lineage>
        <taxon>Eukaryota</taxon>
        <taxon>Metazoa</taxon>
        <taxon>Ecdysozoa</taxon>
        <taxon>Arthropoda</taxon>
        <taxon>Hexapoda</taxon>
        <taxon>Insecta</taxon>
        <taxon>Pterygota</taxon>
        <taxon>Neoptera</taxon>
        <taxon>Endopterygota</taxon>
        <taxon>Lepidoptera</taxon>
        <taxon>Glossata</taxon>
        <taxon>Ditrysia</taxon>
        <taxon>Papilionoidea</taxon>
        <taxon>Papilionidae</taxon>
        <taxon>Parnassiinae</taxon>
        <taxon>Parnassini</taxon>
        <taxon>Parnassius</taxon>
        <taxon>Parnassius</taxon>
    </lineage>
</organism>
<name>A0A8S3W267_PARAO</name>
<sequence length="284" mass="31730">MQFHFVLSLHIPEGNAEAEAEAGGDEANDHIPVVDDRKTTKNLIITEEDYICEACFDVSMQSINAQIHGNNECHPSACSSRLGHTQVCPVCGRSLLNRQSDHIHKENPSSLTLRMINLIRATVAPRQISQYDRVCHACWLRFKRQALLTQQQDERRGLEGDETPHGQEEVEQPVDAVHVPELQPPPFLASTDERDSSVESVAAPEVHSLQSQTQQSNQQQKADREEALVDAGPLVHVRVVGGLVEVVASYRGLLLTRNSGFLLTQNNYYYTPLATYNPLRHIQS</sequence>
<feature type="compositionally biased region" description="Basic and acidic residues" evidence="1">
    <location>
        <begin position="154"/>
        <end position="168"/>
    </location>
</feature>
<evidence type="ECO:0000313" key="3">
    <source>
        <dbReference type="Proteomes" id="UP000691718"/>
    </source>
</evidence>
<dbReference type="Proteomes" id="UP000691718">
    <property type="component" value="Unassembled WGS sequence"/>
</dbReference>
<accession>A0A8S3W267</accession>
<feature type="compositionally biased region" description="Low complexity" evidence="1">
    <location>
        <begin position="208"/>
        <end position="220"/>
    </location>
</feature>
<dbReference type="AlphaFoldDB" id="A0A8S3W267"/>
<reference evidence="2" key="1">
    <citation type="submission" date="2021-04" db="EMBL/GenBank/DDBJ databases">
        <authorList>
            <person name="Tunstrom K."/>
        </authorList>
    </citation>
    <scope>NUCLEOTIDE SEQUENCE</scope>
</reference>
<proteinExistence type="predicted"/>
<feature type="region of interest" description="Disordered" evidence="1">
    <location>
        <begin position="154"/>
        <end position="225"/>
    </location>
</feature>
<protein>
    <submittedName>
        <fullName evidence="2">(apollo) hypothetical protein</fullName>
    </submittedName>
</protein>
<comment type="caution">
    <text evidence="2">The sequence shown here is derived from an EMBL/GenBank/DDBJ whole genome shotgun (WGS) entry which is preliminary data.</text>
</comment>
<dbReference type="EMBL" id="CAJQZP010000080">
    <property type="protein sequence ID" value="CAG4936704.1"/>
    <property type="molecule type" value="Genomic_DNA"/>
</dbReference>
<gene>
    <name evidence="2" type="ORF">PAPOLLO_LOCUS1257</name>
</gene>
<evidence type="ECO:0000313" key="2">
    <source>
        <dbReference type="EMBL" id="CAG4936704.1"/>
    </source>
</evidence>
<dbReference type="OrthoDB" id="10046738at2759"/>
<keyword evidence="3" id="KW-1185">Reference proteome</keyword>